<accession>A0A067PS60</accession>
<name>A0A067PS60_9AGAM</name>
<dbReference type="AlphaFoldDB" id="A0A067PS60"/>
<evidence type="ECO:0000313" key="2">
    <source>
        <dbReference type="EMBL" id="KDQ57653.1"/>
    </source>
</evidence>
<dbReference type="OrthoDB" id="1734943at2759"/>
<feature type="region of interest" description="Disordered" evidence="1">
    <location>
        <begin position="1"/>
        <end position="42"/>
    </location>
</feature>
<dbReference type="Proteomes" id="UP000027265">
    <property type="component" value="Unassembled WGS sequence"/>
</dbReference>
<feature type="region of interest" description="Disordered" evidence="1">
    <location>
        <begin position="316"/>
        <end position="372"/>
    </location>
</feature>
<reference evidence="3" key="1">
    <citation type="journal article" date="2014" name="Proc. Natl. Acad. Sci. U.S.A.">
        <title>Extensive sampling of basidiomycete genomes demonstrates inadequacy of the white-rot/brown-rot paradigm for wood decay fungi.</title>
        <authorList>
            <person name="Riley R."/>
            <person name="Salamov A.A."/>
            <person name="Brown D.W."/>
            <person name="Nagy L.G."/>
            <person name="Floudas D."/>
            <person name="Held B.W."/>
            <person name="Levasseur A."/>
            <person name="Lombard V."/>
            <person name="Morin E."/>
            <person name="Otillar R."/>
            <person name="Lindquist E.A."/>
            <person name="Sun H."/>
            <person name="LaButti K.M."/>
            <person name="Schmutz J."/>
            <person name="Jabbour D."/>
            <person name="Luo H."/>
            <person name="Baker S.E."/>
            <person name="Pisabarro A.G."/>
            <person name="Walton J.D."/>
            <person name="Blanchette R.A."/>
            <person name="Henrissat B."/>
            <person name="Martin F."/>
            <person name="Cullen D."/>
            <person name="Hibbett D.S."/>
            <person name="Grigoriev I.V."/>
        </authorList>
    </citation>
    <scope>NUCLEOTIDE SEQUENCE [LARGE SCALE GENOMIC DNA]</scope>
    <source>
        <strain evidence="3">MUCL 33604</strain>
    </source>
</reference>
<dbReference type="EMBL" id="KL197719">
    <property type="protein sequence ID" value="KDQ57653.1"/>
    <property type="molecule type" value="Genomic_DNA"/>
</dbReference>
<dbReference type="STRING" id="933084.A0A067PS60"/>
<dbReference type="HOGENOM" id="CLU_039203_0_0_1"/>
<feature type="compositionally biased region" description="Low complexity" evidence="1">
    <location>
        <begin position="332"/>
        <end position="345"/>
    </location>
</feature>
<dbReference type="InParanoid" id="A0A067PS60"/>
<keyword evidence="3" id="KW-1185">Reference proteome</keyword>
<feature type="compositionally biased region" description="Pro residues" evidence="1">
    <location>
        <begin position="360"/>
        <end position="369"/>
    </location>
</feature>
<protein>
    <submittedName>
        <fullName evidence="2">Uncharacterized protein</fullName>
    </submittedName>
</protein>
<sequence length="539" mass="56727">MMHALKTPPFFRPTSRPSSPAPSSSPHPDSTIGLSDRGARPRNKLSLATFKRTPSLTPAPCPTATLVQDGSYLEALSLKLSEAVSRALVHPTTPAVPGDFLGGRRPIPAGRGRALGELIASEIKAAKDNAHLRRAIFRCLQRPLSVLLTNLSSDLLPILSSPAFLNPPAPSVAFPNPNATQSHAIGLATLAGELLETFDEIGLGLDGDIRGDGLKSVREGLASVVNRVVNPLVAAIKNEIMPLIAALETPPPVAPVKVGLKVSGPHPSISALSVLMPIYARALARYTASPTSQPSLAPLLISLTWRGLVALAHRVPSQSVGSPQPAPAVLPASATKKPRATSTTPPTTPPPTRFTLKLPPSRPPSPPTPVVSSSAAADAKALFDLLALLPKPSAEATVTKVAREAVDEAFDASNALVALLEATQGHKLGKSGGTFDLAQELVNITAELPTLIALPILLRTYVHVQNESNGERTVASMLGLSDDDYKKGCLSGFGRAEECTPAVGQRVLEVLRTEYPTYLTDDIEVQAVIEWLEHDILEG</sequence>
<evidence type="ECO:0000256" key="1">
    <source>
        <dbReference type="SAM" id="MobiDB-lite"/>
    </source>
</evidence>
<organism evidence="2 3">
    <name type="scientific">Jaapia argillacea MUCL 33604</name>
    <dbReference type="NCBI Taxonomy" id="933084"/>
    <lineage>
        <taxon>Eukaryota</taxon>
        <taxon>Fungi</taxon>
        <taxon>Dikarya</taxon>
        <taxon>Basidiomycota</taxon>
        <taxon>Agaricomycotina</taxon>
        <taxon>Agaricomycetes</taxon>
        <taxon>Agaricomycetidae</taxon>
        <taxon>Jaapiales</taxon>
        <taxon>Jaapiaceae</taxon>
        <taxon>Jaapia</taxon>
    </lineage>
</organism>
<gene>
    <name evidence="2" type="ORF">JAAARDRAFT_35342</name>
</gene>
<feature type="compositionally biased region" description="Low complexity" evidence="1">
    <location>
        <begin position="7"/>
        <end position="18"/>
    </location>
</feature>
<evidence type="ECO:0000313" key="3">
    <source>
        <dbReference type="Proteomes" id="UP000027265"/>
    </source>
</evidence>
<proteinExistence type="predicted"/>